<sequence>MHSLDDLGSRICILGPSNSGKSTLACAIARKRGLPAIHLDQLFHQPHTNWKPRPQAEFIQLHDQAILQNQWVMEGNYTRTIEQRLERATGLILLEVSTATSLFRYFRRTWFEHDRPGALEGGQDSIKWQMIRHIAVVAPGNRRRYSDLYQKVRLPKVKLATTAELSRFYQIEQLGS</sequence>
<keyword evidence="1" id="KW-0418">Kinase</keyword>
<accession>A0ABV2Q6W6</accession>
<dbReference type="Gene3D" id="3.40.50.300">
    <property type="entry name" value="P-loop containing nucleotide triphosphate hydrolases"/>
    <property type="match status" value="1"/>
</dbReference>
<comment type="caution">
    <text evidence="1">The sequence shown here is derived from an EMBL/GenBank/DDBJ whole genome shotgun (WGS) entry which is preliminary data.</text>
</comment>
<dbReference type="EMBL" id="JBEPSH010000003">
    <property type="protein sequence ID" value="MET4576770.1"/>
    <property type="molecule type" value="Genomic_DNA"/>
</dbReference>
<evidence type="ECO:0000313" key="1">
    <source>
        <dbReference type="EMBL" id="MET4576770.1"/>
    </source>
</evidence>
<reference evidence="1 2" key="1">
    <citation type="submission" date="2024-06" db="EMBL/GenBank/DDBJ databases">
        <title>Sorghum-associated microbial communities from plants grown in Nebraska, USA.</title>
        <authorList>
            <person name="Schachtman D."/>
        </authorList>
    </citation>
    <scope>NUCLEOTIDE SEQUENCE [LARGE SCALE GENOMIC DNA]</scope>
    <source>
        <strain evidence="1 2">2709</strain>
    </source>
</reference>
<dbReference type="SUPFAM" id="SSF52540">
    <property type="entry name" value="P-loop containing nucleoside triphosphate hydrolases"/>
    <property type="match status" value="1"/>
</dbReference>
<dbReference type="InterPro" id="IPR027417">
    <property type="entry name" value="P-loop_NTPase"/>
</dbReference>
<dbReference type="PANTHER" id="PTHR37816">
    <property type="entry name" value="YALI0E33011P"/>
    <property type="match status" value="1"/>
</dbReference>
<dbReference type="GO" id="GO:0016301">
    <property type="term" value="F:kinase activity"/>
    <property type="evidence" value="ECO:0007669"/>
    <property type="project" value="UniProtKB-KW"/>
</dbReference>
<gene>
    <name evidence="1" type="ORF">ABIE13_001879</name>
</gene>
<dbReference type="RefSeq" id="WP_354442833.1">
    <property type="nucleotide sequence ID" value="NZ_JBEPSH010000003.1"/>
</dbReference>
<dbReference type="PANTHER" id="PTHR37816:SF1">
    <property type="entry name" value="TOXIN"/>
    <property type="match status" value="1"/>
</dbReference>
<evidence type="ECO:0000313" key="2">
    <source>
        <dbReference type="Proteomes" id="UP001549320"/>
    </source>
</evidence>
<keyword evidence="2" id="KW-1185">Reference proteome</keyword>
<dbReference type="Proteomes" id="UP001549320">
    <property type="component" value="Unassembled WGS sequence"/>
</dbReference>
<protein>
    <submittedName>
        <fullName evidence="1">Adenylate kinase family enzyme</fullName>
    </submittedName>
</protein>
<dbReference type="InterPro" id="IPR052922">
    <property type="entry name" value="Cytidylate_Kinase-2"/>
</dbReference>
<keyword evidence="1" id="KW-0808">Transferase</keyword>
<proteinExistence type="predicted"/>
<organism evidence="1 2">
    <name type="scientific">Ottowia thiooxydans</name>
    <dbReference type="NCBI Taxonomy" id="219182"/>
    <lineage>
        <taxon>Bacteria</taxon>
        <taxon>Pseudomonadati</taxon>
        <taxon>Pseudomonadota</taxon>
        <taxon>Betaproteobacteria</taxon>
        <taxon>Burkholderiales</taxon>
        <taxon>Comamonadaceae</taxon>
        <taxon>Ottowia</taxon>
    </lineage>
</organism>
<name>A0ABV2Q6W6_9BURK</name>